<dbReference type="PANTHER" id="PTHR43479">
    <property type="entry name" value="ACREF/ENVCD OPERON REPRESSOR-RELATED"/>
    <property type="match status" value="1"/>
</dbReference>
<dbReference type="PANTHER" id="PTHR43479:SF7">
    <property type="entry name" value="TETR-FAMILY TRANSCRIPTIONAL REGULATOR"/>
    <property type="match status" value="1"/>
</dbReference>
<dbReference type="InterPro" id="IPR009057">
    <property type="entry name" value="Homeodomain-like_sf"/>
</dbReference>
<name>A0ABP3L504_9BACI</name>
<keyword evidence="6" id="KW-1185">Reference proteome</keyword>
<evidence type="ECO:0000256" key="1">
    <source>
        <dbReference type="ARBA" id="ARBA00022491"/>
    </source>
</evidence>
<protein>
    <submittedName>
        <fullName evidence="5">TetR-like C-terminal domain-containing protein</fullName>
    </submittedName>
</protein>
<organism evidence="5 6">
    <name type="scientific">Salinibacillus aidingensis</name>
    <dbReference type="NCBI Taxonomy" id="237684"/>
    <lineage>
        <taxon>Bacteria</taxon>
        <taxon>Bacillati</taxon>
        <taxon>Bacillota</taxon>
        <taxon>Bacilli</taxon>
        <taxon>Bacillales</taxon>
        <taxon>Bacillaceae</taxon>
        <taxon>Salinibacillus</taxon>
    </lineage>
</organism>
<evidence type="ECO:0000313" key="6">
    <source>
        <dbReference type="Proteomes" id="UP001500880"/>
    </source>
</evidence>
<evidence type="ECO:0000256" key="3">
    <source>
        <dbReference type="PROSITE-ProRule" id="PRU00335"/>
    </source>
</evidence>
<gene>
    <name evidence="5" type="ORF">GCM10008986_18190</name>
</gene>
<dbReference type="InterPro" id="IPR039532">
    <property type="entry name" value="TetR_C_Firmicutes"/>
</dbReference>
<sequence>MSEKLDRRKKYTRKVLKESFISLLAEKPIASITVKEICEIADINRSTFYTHYSDHYDLMEKIEEEIIEDLSEYLNSYSFTIDEESLQMTQKLLEYITRNQFMFQTLLSKNGDPTFEERLMEIAQSFMIKNWGSANQLDEQQSRYFSTFVVSGAINVIKDWIEGNMGKSPEEMAVMINHFANYGVSYLE</sequence>
<dbReference type="InterPro" id="IPR050624">
    <property type="entry name" value="HTH-type_Tx_Regulator"/>
</dbReference>
<evidence type="ECO:0000313" key="5">
    <source>
        <dbReference type="EMBL" id="GAA0492276.1"/>
    </source>
</evidence>
<dbReference type="RefSeq" id="WP_343839952.1">
    <property type="nucleotide sequence ID" value="NZ_BAAADO010000003.1"/>
</dbReference>
<dbReference type="InterPro" id="IPR001647">
    <property type="entry name" value="HTH_TetR"/>
</dbReference>
<proteinExistence type="predicted"/>
<feature type="DNA-binding region" description="H-T-H motif" evidence="3">
    <location>
        <begin position="33"/>
        <end position="52"/>
    </location>
</feature>
<keyword evidence="1" id="KW-0678">Repressor</keyword>
<keyword evidence="2 3" id="KW-0238">DNA-binding</keyword>
<dbReference type="Proteomes" id="UP001500880">
    <property type="component" value="Unassembled WGS sequence"/>
</dbReference>
<dbReference type="Pfam" id="PF14278">
    <property type="entry name" value="TetR_C_8"/>
    <property type="match status" value="1"/>
</dbReference>
<dbReference type="PROSITE" id="PS50977">
    <property type="entry name" value="HTH_TETR_2"/>
    <property type="match status" value="1"/>
</dbReference>
<dbReference type="SUPFAM" id="SSF46689">
    <property type="entry name" value="Homeodomain-like"/>
    <property type="match status" value="1"/>
</dbReference>
<dbReference type="Gene3D" id="1.10.357.10">
    <property type="entry name" value="Tetracycline Repressor, domain 2"/>
    <property type="match status" value="1"/>
</dbReference>
<evidence type="ECO:0000259" key="4">
    <source>
        <dbReference type="PROSITE" id="PS50977"/>
    </source>
</evidence>
<comment type="caution">
    <text evidence="5">The sequence shown here is derived from an EMBL/GenBank/DDBJ whole genome shotgun (WGS) entry which is preliminary data.</text>
</comment>
<reference evidence="6" key="1">
    <citation type="journal article" date="2019" name="Int. J. Syst. Evol. Microbiol.">
        <title>The Global Catalogue of Microorganisms (GCM) 10K type strain sequencing project: providing services to taxonomists for standard genome sequencing and annotation.</title>
        <authorList>
            <consortium name="The Broad Institute Genomics Platform"/>
            <consortium name="The Broad Institute Genome Sequencing Center for Infectious Disease"/>
            <person name="Wu L."/>
            <person name="Ma J."/>
        </authorList>
    </citation>
    <scope>NUCLEOTIDE SEQUENCE [LARGE SCALE GENOMIC DNA]</scope>
    <source>
        <strain evidence="6">JCM 12389</strain>
    </source>
</reference>
<accession>A0ABP3L504</accession>
<evidence type="ECO:0000256" key="2">
    <source>
        <dbReference type="ARBA" id="ARBA00023125"/>
    </source>
</evidence>
<dbReference type="EMBL" id="BAAADO010000003">
    <property type="protein sequence ID" value="GAA0492276.1"/>
    <property type="molecule type" value="Genomic_DNA"/>
</dbReference>
<feature type="domain" description="HTH tetR-type" evidence="4">
    <location>
        <begin position="10"/>
        <end position="70"/>
    </location>
</feature>